<dbReference type="CTD" id="182235"/>
<dbReference type="RefSeq" id="NP_501840.2">
    <property type="nucleotide sequence ID" value="NM_069439.4"/>
</dbReference>
<keyword evidence="4" id="KW-1185">Reference proteome</keyword>
<keyword evidence="1" id="KW-0732">Signal</keyword>
<proteinExistence type="predicted"/>
<dbReference type="KEGG" id="cel:CELE_C04G2.11"/>
<dbReference type="PaxDb" id="6239-C04G2.11"/>
<dbReference type="AlphaFoldDB" id="G5EDS6"/>
<dbReference type="Pfam" id="PF01030">
    <property type="entry name" value="Recep_L_domain"/>
    <property type="match status" value="2"/>
</dbReference>
<dbReference type="eggNOG" id="ENOG502TFYA">
    <property type="taxonomic scope" value="Eukaryota"/>
</dbReference>
<dbReference type="OrthoDB" id="5869109at2759"/>
<dbReference type="Proteomes" id="UP000001940">
    <property type="component" value="Chromosome IV"/>
</dbReference>
<dbReference type="InParanoid" id="G5EDS6"/>
<sequence>MFFHIFMWLFYLSEVDSDNCSFNVHYITKESLFPTECSQIIGRFRIDQNSEMKSEQLITLFKNVLQIRGVLQIWNTQLTSAPFMKNIQNITGDPLDKGLSILNNTKLNNLNISSLSNSNNIVEIKNNPNLNLQKMCSIIHEVFFTRRSISKNLFDCGCEIHGNFQWPQVKNFPENCIVLYGNIIIDGNAPPVEVLYRLSTVNKLYGFIQIKSSNLETLGFLQNLDEIESGIEADYTINIDSNNYLSRLDLIKLKTIKSKNSNSDISLFQNTKLCLDPEFLQTIAQSSLRKLEGYQSMSFCGMDKINNPLTYCTGKLTAVPDRCTRYIGNILFENYMTSDYEDITNYTKISQVDMKRVQQFEVIFGTIYIQGTTLKSFTLPNLQEIYQVEDIVNKGSRQLGPRTVIEFRRNDFLKDISFPNLKIAYSLITFNFNGNLTMDDDFCRKMSNGVKRVTVGLDVDYDCRPYLVDVTTTTNTST</sequence>
<accession>G5EDS6</accession>
<feature type="chain" id="PRO_5003476061" evidence="1">
    <location>
        <begin position="18"/>
        <end position="478"/>
    </location>
</feature>
<dbReference type="InterPro" id="IPR000494">
    <property type="entry name" value="Rcpt_L-dom"/>
</dbReference>
<gene>
    <name evidence="3 5" type="primary">irld-21</name>
    <name evidence="5" type="ORF">C04G2.11</name>
    <name evidence="3" type="ORF">CELE_C04G2.11</name>
</gene>
<evidence type="ECO:0000256" key="1">
    <source>
        <dbReference type="SAM" id="SignalP"/>
    </source>
</evidence>
<dbReference type="WormBase" id="C04G2.11">
    <property type="protein sequence ID" value="CE48131"/>
    <property type="gene ID" value="WBGene00007310"/>
    <property type="gene designation" value="irld-21"/>
</dbReference>
<dbReference type="PANTHER" id="PTHR21662">
    <property type="entry name" value="RECEPTOR PROTEIN-TYROSINE KINASE"/>
    <property type="match status" value="1"/>
</dbReference>
<evidence type="ECO:0000313" key="5">
    <source>
        <dbReference type="WormBase" id="C04G2.11"/>
    </source>
</evidence>
<reference evidence="3 4" key="1">
    <citation type="journal article" date="1998" name="Science">
        <title>Genome sequence of the nematode C. elegans: a platform for investigating biology.</title>
        <authorList>
            <consortium name="The C. elegans sequencing consortium"/>
            <person name="Sulson J.E."/>
            <person name="Waterston R."/>
        </authorList>
    </citation>
    <scope>NUCLEOTIDE SEQUENCE [LARGE SCALE GENOMIC DNA]</scope>
    <source>
        <strain evidence="3 4">Bristol N2</strain>
    </source>
</reference>
<dbReference type="AGR" id="WB:WBGene00007310"/>
<evidence type="ECO:0000259" key="2">
    <source>
        <dbReference type="Pfam" id="PF01030"/>
    </source>
</evidence>
<evidence type="ECO:0000313" key="4">
    <source>
        <dbReference type="Proteomes" id="UP000001940"/>
    </source>
</evidence>
<dbReference type="InterPro" id="IPR036941">
    <property type="entry name" value="Rcpt_L-dom_sf"/>
</dbReference>
<protein>
    <submittedName>
        <fullName evidence="3">Receptor L-domain domain-containing protein</fullName>
    </submittedName>
</protein>
<dbReference type="GeneID" id="182235"/>
<dbReference type="FunCoup" id="G5EDS6">
    <property type="interactions" value="1522"/>
</dbReference>
<dbReference type="InterPro" id="IPR053079">
    <property type="entry name" value="SPS2_domain"/>
</dbReference>
<feature type="domain" description="Receptor L-domain" evidence="2">
    <location>
        <begin position="36"/>
        <end position="134"/>
    </location>
</feature>
<feature type="domain" description="Receptor L-domain" evidence="2">
    <location>
        <begin position="175"/>
        <end position="278"/>
    </location>
</feature>
<dbReference type="Gene3D" id="3.80.20.20">
    <property type="entry name" value="Receptor L-domain"/>
    <property type="match status" value="3"/>
</dbReference>
<evidence type="ECO:0000313" key="3">
    <source>
        <dbReference type="EMBL" id="CAA94679.2"/>
    </source>
</evidence>
<dbReference type="SUPFAM" id="SSF52058">
    <property type="entry name" value="L domain-like"/>
    <property type="match status" value="3"/>
</dbReference>
<name>G5EDS6_CAEEL</name>
<dbReference type="PANTHER" id="PTHR21662:SF26">
    <property type="entry name" value="RECEPTOR L-DOMAIN DOMAIN-CONTAINING PROTEIN"/>
    <property type="match status" value="1"/>
</dbReference>
<dbReference type="EMBL" id="BX284604">
    <property type="protein sequence ID" value="CAA94679.2"/>
    <property type="molecule type" value="Genomic_DNA"/>
</dbReference>
<organism evidence="3 4">
    <name type="scientific">Caenorhabditis elegans</name>
    <dbReference type="NCBI Taxonomy" id="6239"/>
    <lineage>
        <taxon>Eukaryota</taxon>
        <taxon>Metazoa</taxon>
        <taxon>Ecdysozoa</taxon>
        <taxon>Nematoda</taxon>
        <taxon>Chromadorea</taxon>
        <taxon>Rhabditida</taxon>
        <taxon>Rhabditina</taxon>
        <taxon>Rhabditomorpha</taxon>
        <taxon>Rhabditoidea</taxon>
        <taxon>Rhabditidae</taxon>
        <taxon>Peloderinae</taxon>
        <taxon>Caenorhabditis</taxon>
    </lineage>
</organism>
<dbReference type="HOGENOM" id="CLU_576515_0_0_1"/>
<dbReference type="PIR" id="T18928">
    <property type="entry name" value="T18928"/>
</dbReference>
<keyword evidence="3" id="KW-0675">Receptor</keyword>
<dbReference type="OMA" id="GVLQIWN"/>
<feature type="signal peptide" evidence="1">
    <location>
        <begin position="1"/>
        <end position="17"/>
    </location>
</feature>